<keyword evidence="5" id="KW-0560">Oxidoreductase</keyword>
<name>A0A0F9U9D3_9ZZZZ</name>
<dbReference type="Pfam" id="PF02771">
    <property type="entry name" value="Acyl-CoA_dh_N"/>
    <property type="match status" value="1"/>
</dbReference>
<feature type="domain" description="Acyl-CoA oxidase/dehydrogenase middle" evidence="7">
    <location>
        <begin position="122"/>
        <end position="209"/>
    </location>
</feature>
<evidence type="ECO:0008006" key="10">
    <source>
        <dbReference type="Google" id="ProtNLM"/>
    </source>
</evidence>
<comment type="caution">
    <text evidence="9">The sequence shown here is derived from an EMBL/GenBank/DDBJ whole genome shotgun (WGS) entry which is preliminary data.</text>
</comment>
<evidence type="ECO:0000259" key="7">
    <source>
        <dbReference type="Pfam" id="PF02770"/>
    </source>
</evidence>
<dbReference type="Gene3D" id="1.10.540.10">
    <property type="entry name" value="Acyl-CoA dehydrogenase/oxidase, N-terminal domain"/>
    <property type="match status" value="1"/>
</dbReference>
<evidence type="ECO:0000256" key="5">
    <source>
        <dbReference type="ARBA" id="ARBA00023002"/>
    </source>
</evidence>
<evidence type="ECO:0000313" key="9">
    <source>
        <dbReference type="EMBL" id="KKN83962.1"/>
    </source>
</evidence>
<dbReference type="AlphaFoldDB" id="A0A0F9U9D3"/>
<dbReference type="Gene3D" id="1.20.140.10">
    <property type="entry name" value="Butyryl-CoA Dehydrogenase, subunit A, domain 3"/>
    <property type="match status" value="1"/>
</dbReference>
<dbReference type="GO" id="GO:0050660">
    <property type="term" value="F:flavin adenine dinucleotide binding"/>
    <property type="evidence" value="ECO:0007669"/>
    <property type="project" value="InterPro"/>
</dbReference>
<dbReference type="SUPFAM" id="SSF47203">
    <property type="entry name" value="Acyl-CoA dehydrogenase C-terminal domain-like"/>
    <property type="match status" value="1"/>
</dbReference>
<comment type="similarity">
    <text evidence="2">Belongs to the acyl-CoA dehydrogenase family.</text>
</comment>
<keyword evidence="3" id="KW-0285">Flavoprotein</keyword>
<dbReference type="InterPro" id="IPR009100">
    <property type="entry name" value="AcylCoA_DH/oxidase_NM_dom_sf"/>
</dbReference>
<evidence type="ECO:0000256" key="3">
    <source>
        <dbReference type="ARBA" id="ARBA00022630"/>
    </source>
</evidence>
<feature type="domain" description="Acyl-CoA dehydrogenase/oxidase C-terminal" evidence="6">
    <location>
        <begin position="228"/>
        <end position="367"/>
    </location>
</feature>
<evidence type="ECO:0000259" key="6">
    <source>
        <dbReference type="Pfam" id="PF00441"/>
    </source>
</evidence>
<evidence type="ECO:0000259" key="8">
    <source>
        <dbReference type="Pfam" id="PF02771"/>
    </source>
</evidence>
<protein>
    <recommendedName>
        <fullName evidence="10">Acyl-CoA dehydrogenase/oxidase C-terminal domain-containing protein</fullName>
    </recommendedName>
</protein>
<dbReference type="Pfam" id="PF02770">
    <property type="entry name" value="Acyl-CoA_dh_M"/>
    <property type="match status" value="1"/>
</dbReference>
<dbReference type="Gene3D" id="2.40.110.10">
    <property type="entry name" value="Butyryl-CoA Dehydrogenase, subunit A, domain 2"/>
    <property type="match status" value="1"/>
</dbReference>
<dbReference type="PANTHER" id="PTHR43884">
    <property type="entry name" value="ACYL-COA DEHYDROGENASE"/>
    <property type="match status" value="1"/>
</dbReference>
<evidence type="ECO:0000256" key="4">
    <source>
        <dbReference type="ARBA" id="ARBA00022827"/>
    </source>
</evidence>
<dbReference type="InterPro" id="IPR037069">
    <property type="entry name" value="AcylCoA_DH/ox_N_sf"/>
</dbReference>
<reference evidence="9" key="1">
    <citation type="journal article" date="2015" name="Nature">
        <title>Complex archaea that bridge the gap between prokaryotes and eukaryotes.</title>
        <authorList>
            <person name="Spang A."/>
            <person name="Saw J.H."/>
            <person name="Jorgensen S.L."/>
            <person name="Zaremba-Niedzwiedzka K."/>
            <person name="Martijn J."/>
            <person name="Lind A.E."/>
            <person name="van Eijk R."/>
            <person name="Schleper C."/>
            <person name="Guy L."/>
            <person name="Ettema T.J."/>
        </authorList>
    </citation>
    <scope>NUCLEOTIDE SEQUENCE</scope>
</reference>
<gene>
    <name evidence="9" type="ORF">LCGC14_0294280</name>
</gene>
<dbReference type="PANTHER" id="PTHR43884:SF20">
    <property type="entry name" value="ACYL-COA DEHYDROGENASE FADE28"/>
    <property type="match status" value="1"/>
</dbReference>
<dbReference type="InterPro" id="IPR013786">
    <property type="entry name" value="AcylCoA_DH/ox_N"/>
</dbReference>
<evidence type="ECO:0000256" key="2">
    <source>
        <dbReference type="ARBA" id="ARBA00009347"/>
    </source>
</evidence>
<dbReference type="GO" id="GO:0003995">
    <property type="term" value="F:acyl-CoA dehydrogenase activity"/>
    <property type="evidence" value="ECO:0007669"/>
    <property type="project" value="TreeGrafter"/>
</dbReference>
<dbReference type="EMBL" id="LAZR01000178">
    <property type="protein sequence ID" value="KKN83962.1"/>
    <property type="molecule type" value="Genomic_DNA"/>
</dbReference>
<feature type="domain" description="Acyl-CoA dehydrogenase/oxidase N-terminal" evidence="8">
    <location>
        <begin position="6"/>
        <end position="118"/>
    </location>
</feature>
<dbReference type="SUPFAM" id="SSF56645">
    <property type="entry name" value="Acyl-CoA dehydrogenase NM domain-like"/>
    <property type="match status" value="1"/>
</dbReference>
<dbReference type="InterPro" id="IPR009075">
    <property type="entry name" value="AcylCo_DH/oxidase_C"/>
</dbReference>
<organism evidence="9">
    <name type="scientific">marine sediment metagenome</name>
    <dbReference type="NCBI Taxonomy" id="412755"/>
    <lineage>
        <taxon>unclassified sequences</taxon>
        <taxon>metagenomes</taxon>
        <taxon>ecological metagenomes</taxon>
    </lineage>
</organism>
<dbReference type="InterPro" id="IPR046373">
    <property type="entry name" value="Acyl-CoA_Oxase/DH_mid-dom_sf"/>
</dbReference>
<evidence type="ECO:0000256" key="1">
    <source>
        <dbReference type="ARBA" id="ARBA00001974"/>
    </source>
</evidence>
<dbReference type="InterPro" id="IPR036250">
    <property type="entry name" value="AcylCo_DH-like_C"/>
</dbReference>
<dbReference type="CDD" id="cd00567">
    <property type="entry name" value="ACAD"/>
    <property type="match status" value="1"/>
</dbReference>
<comment type="cofactor">
    <cofactor evidence="1">
        <name>FAD</name>
        <dbReference type="ChEBI" id="CHEBI:57692"/>
    </cofactor>
</comment>
<accession>A0A0F9U9D3</accession>
<proteinExistence type="inferred from homology"/>
<dbReference type="Pfam" id="PF00441">
    <property type="entry name" value="Acyl-CoA_dh_1"/>
    <property type="match status" value="1"/>
</dbReference>
<dbReference type="InterPro" id="IPR006091">
    <property type="entry name" value="Acyl-CoA_Oxase/DH_mid-dom"/>
</dbReference>
<sequence>MDFALTDEQRMLEETLTRLVADQVSPEQRRTMLASAPSSASALWRTFAELGLLHMPFSEEVGGLGGDGTDLMIIMQALGRGLVPEAYLAGLVLPGQLLVLTANHDQQTQWLTPLLEGEHQLAFAWQEHSARYDAFAIATQATQTDGQWRLQGRKDVVLNLEAAAATLVTARLDNGKLGLFIVPADAPGSSTHLYRTIDDQRAGDLTLDSVTLPLANCLSEDVSDALAEVLALGRAALCAHAIGAMEEACDQTLAYLKERKQFGLPLATFQALQHRMVDMHLHLEQSRSMAILAATSLTLPASERDYKIAAAKAYCGESARFIAEQAIQLHGGMGMSEECYVASYAKHLVMFDHYLGDSDYHLETVSELLSVA</sequence>
<keyword evidence="4" id="KW-0274">FAD</keyword>